<keyword evidence="8" id="KW-0696">RNA-directed RNA polymerase</keyword>
<reference evidence="8" key="1">
    <citation type="submission" date="2014-09" db="EMBL/GenBank/DDBJ databases">
        <title>VirusSeeker: seeking novel viruses from everywhere.</title>
        <authorList>
            <person name="Zhao G."/>
            <person name="Wu G."/>
            <person name="Cao S."/>
            <person name="Virgin H.W."/>
            <person name="Felix M.-A."/>
            <person name="Wang D."/>
        </authorList>
    </citation>
    <scope>NUCLEOTIDE SEQUENCE</scope>
    <source>
        <strain evidence="8">JU1396</strain>
    </source>
</reference>
<dbReference type="InterPro" id="IPR007099">
    <property type="entry name" value="RNA-dir_pol_NSvirus"/>
</dbReference>
<evidence type="ECO:0000256" key="3">
    <source>
        <dbReference type="ARBA" id="ARBA00022679"/>
    </source>
</evidence>
<organism evidence="8">
    <name type="scientific">Caenorhabditis brenneri bunyavirus</name>
    <dbReference type="NCBI Taxonomy" id="1667232"/>
    <lineage>
        <taxon>Viruses</taxon>
        <taxon>Riboviria</taxon>
        <taxon>Orthornavirae</taxon>
        <taxon>Negarnaviricota</taxon>
        <taxon>Polyploviricotina</taxon>
        <taxon>Bunyaviricetes</taxon>
        <taxon>Elliovirales</taxon>
        <taxon>Peribunyaviridae</taxon>
    </lineage>
</organism>
<proteinExistence type="predicted"/>
<dbReference type="GO" id="GO:0039694">
    <property type="term" value="P:viral RNA genome replication"/>
    <property type="evidence" value="ECO:0007669"/>
    <property type="project" value="InterPro"/>
</dbReference>
<evidence type="ECO:0000256" key="2">
    <source>
        <dbReference type="ARBA" id="ARBA00018602"/>
    </source>
</evidence>
<dbReference type="GO" id="GO:0003968">
    <property type="term" value="F:RNA-directed RNA polymerase activity"/>
    <property type="evidence" value="ECO:0007669"/>
    <property type="project" value="UniProtKB-KW"/>
</dbReference>
<name>A0A0M3WMT2_9VIRU</name>
<evidence type="ECO:0000256" key="5">
    <source>
        <dbReference type="ARBA" id="ARBA00030436"/>
    </source>
</evidence>
<dbReference type="InterPro" id="IPR007322">
    <property type="entry name" value="RNA_pol_bunyavir"/>
</dbReference>
<dbReference type="GO" id="GO:0006351">
    <property type="term" value="P:DNA-templated transcription"/>
    <property type="evidence" value="ECO:0007669"/>
    <property type="project" value="InterPro"/>
</dbReference>
<dbReference type="EMBL" id="KM580531">
    <property type="protein sequence ID" value="AKN08988.1"/>
    <property type="molecule type" value="Genomic_RNA"/>
</dbReference>
<dbReference type="PROSITE" id="PS50525">
    <property type="entry name" value="RDRP_SSRNA_NEG_SEG"/>
    <property type="match status" value="1"/>
</dbReference>
<protein>
    <recommendedName>
        <fullName evidence="2">RNA-directed RNA polymerase L</fullName>
        <ecNumber evidence="1">2.7.7.48</ecNumber>
    </recommendedName>
    <alternativeName>
        <fullName evidence="4">Large structural protein</fullName>
    </alternativeName>
    <alternativeName>
        <fullName evidence="6">Replicase</fullName>
    </alternativeName>
    <alternativeName>
        <fullName evidence="5">Transcriptase</fullName>
    </alternativeName>
</protein>
<sequence>MNNRRYLLDVGVDDAVSYCPPVGESTIDNVPVDVSAGLSVWDHVMNEMIKRKKERGEYLICDVKRQHDIKSEDHLPMKSWKTDESGSKISFSFESNSLDSMSQVSQNIYREHNVFTVDSTDLKGLTHKVIDRILGGTSDQKLFWEEVFDLKGPVLLQGQNVAVLSPDYHFTNGNEHYFMELKTSRHNGFMSYEKYYRYYRPIALCAMNSPKEIENVTFDVIQISPDRLYCPVIFPTSVVEQLCLLVRSCHVAIDRASHDFNIAVKREEDGVPDLEYDNIRKSLSDLFNSKSDVESYMDDKFVRGRAWITKKKFKVMQRIKRNGISGIKKILRDNYHSEIVKENEKIMNRLRIGISKATLKENIHAKKIINNYWKNEVYRSEVSNRKQQSSSKYSTLFKFPLFEILEQKTIDFEKKPLDPDYVYDDVPIVNLWRSVIKSAPYKTYPDNIHNESSNIGNRIYNELLNDNEQISVRKCRKESSYISSHESLSNHDEMMLGAKGLNFTDVNKESMGACSTLQNMSRNKVIHPDTPTNCVDESLDLMTSLIRDSFSESNSFFAIEELLSESLKSHNVQLSENYQLETNSYNSALGQWFETISDCATELCTSIKTSLKRNEMMIRYIPNKPVAIISKMSSFDKSCVYSYCFDKEFIDLKSKTRIFSELHDVGNYYVTKLYSASKDKLDNWIKAHSNFICLISFFKNLHRVNPLSHDLSELPDVVKKQTCLTMMMSFDDKKRTEEIFTLARYVCMDKFTHPYLGINKAKLVPKLPQIFRSILELWATKKLTDTMLQERYSLTRNETLMNDGKKKKEMPNYKNLIHPFLQVPLENTEQLVNSWYIGYAKNKDEDDKSNTYMKLLEKIIKSELELYKTDPQTMLCKTNNMDVHQYTGHSSELNHIALAGMMFKETMKRRYGENFESILFDRILDALASINWTDVATCQATSVFNDTEKIEQNKLGEYVVKGQRLIEGIFTLLEDIKEYKPALALTKLVEEMCENENSDLNKVLVHIFGKKQHGGVREIFVMSTKLRVLQLCIETIFKTCNTFFKFETLTHPENKMIIPKSHLYNAISNKNKESIFVSESSDKTKWSQNLSVDKLFALSYYALPPGLHGFLACTLRIWNNKKVRYPMDFLNTMFNHRNDTEDMFEDPLWQDIANCYQGRPPKTYFDLPNIVKPGVDFMQVSSGFMQGVLHFTSSFYHACMINMRDELFKEITRERAYNDFDFLSYNLVSSDDSSRGYVIRCEKIVSENQTKKNESHLVYALSEMMASKYLNSRCGMTDSIKSTYGTINFMEFNSNWFHGLSVINPSIKFVLSSTKMVESDSFYERQESMSNLLSQVTENGAPFSVSKAVQFSQALIHYRIMGINTSLVSGVFREKLLEVPTPMFGLFMMDDPHCAGACGLQYNHYKHLQSHPNLSRLYKKSLSVGDMYMTSTGNVASPICLNTNFRKKASDVVDRADALYPGWQLKVEESPELLYRQERNLEEAILNLLIKLTTKGIEDVFSKGKGVVNLLGYTAYALTSNCISTKPTYYENCEKYINALRAAEMEEGITLKELVVRMSNPTVENNIYELKEMFERIKDRVRKNSVHKTKTNMFKLMRDTYTDWHNKELPCLDPSDVELLFPYSDSYLALSDSIEKVRDLLYNRPFVQIKFERKVKCKFILHEPKNIMAIPIYTLVKDKWFGIRNRFSHVQNEMYYSYYKENYYSFLKESENKTFIASSFPTHRQMRDFFALSTAKGRMCTISGAPVNESLGKNMLIRLMFCNQNSGFEQSDDREKDSYFTNDEKTRTFLHKLYMLASLPFSKKFKDSMFERILQKSDFDCQWDKRHISSISTRGKIISVLAMARNTLENNEDATLDEKLTISDLETCVRVIRLEEFGFFRDEPLYFSKNTTKYLKKHCNNERDPQMKLTGAPKPYKETQNQSFITWTGILFKCRIRIIWYKNVVVKIEIVDAGLFQESIRSITKFLLDVGTKYVFDHEFNISETRIRPCYRFLFTKENNFLSKECGVPVYVTSNIDSAFPADFKISYKMFEVVDNSVCLTIDDGRRGRRQILKMTLDSRDYNPSLGEKKQLFRLSEKQFTKEGYLELCVRMLNNEHVMYNDMENLLKQINQDSKSTVPTLLDDFFEKSQLIDFIYSKFLVLANVTNPLARLIEKREIERELYSDSEDIDVSSDINLEKLYLQDPKLQKDYVQRTIERAFELIDNTNQNYAETDFDVDEDFLDQDIQEMKTKLCHEAMELCKEMYSNLDNEDITKVYDGRDLTNSLTVRNRNRTFENFFKNLKECSGTLDRIRCLTYSTEDLKSDYFYLVQLFKKHLMHVEAKPHREMSGQVTCDTIGSFQDMVSKDPTGEIALIRFTYKGDEVLSWADIARKAGLDASIVSRETKWGTEYTHLKATPGLKDFYKRTLGEIQDNLKKVCEYLNKAKDKEEEKHYRDRQVEEFDKLMAEMKKNYIPMYIPFCTLGDWNVWKSDDDDTDKTYKTEYPTFDLTDDESVYFSKPKKELEILQTVHRAKGFRIRPFIESECKKMRMSSTVEAPDYTSLKDFPPDYNWVDDEIRFDDLQQASTSEPKSEVLDRHKVFSVTHGHEASADNNAEDGWVQPGRKQVITHIKTSTKDKILEEQLKYEKRTKLNYHFDSV</sequence>
<dbReference type="EC" id="2.7.7.48" evidence="1"/>
<keyword evidence="3" id="KW-0808">Transferase</keyword>
<dbReference type="Pfam" id="PF04196">
    <property type="entry name" value="Bunya_RdRp"/>
    <property type="match status" value="1"/>
</dbReference>
<evidence type="ECO:0000256" key="1">
    <source>
        <dbReference type="ARBA" id="ARBA00012494"/>
    </source>
</evidence>
<evidence type="ECO:0000313" key="8">
    <source>
        <dbReference type="EMBL" id="AKN08988.1"/>
    </source>
</evidence>
<accession>A0A0M3WMT2</accession>
<evidence type="ECO:0000256" key="6">
    <source>
        <dbReference type="ARBA" id="ARBA00031012"/>
    </source>
</evidence>
<evidence type="ECO:0000256" key="4">
    <source>
        <dbReference type="ARBA" id="ARBA00030285"/>
    </source>
</evidence>
<evidence type="ECO:0000259" key="7">
    <source>
        <dbReference type="PROSITE" id="PS50525"/>
    </source>
</evidence>
<keyword evidence="8" id="KW-0548">Nucleotidyltransferase</keyword>
<feature type="domain" description="RdRp catalytic" evidence="7">
    <location>
        <begin position="1065"/>
        <end position="1270"/>
    </location>
</feature>